<reference evidence="2" key="1">
    <citation type="journal article" date="2014" name="Int. J. Syst. Evol. Microbiol.">
        <title>Complete genome sequence of Corynebacterium casei LMG S-19264T (=DSM 44701T), isolated from a smear-ripened cheese.</title>
        <authorList>
            <consortium name="US DOE Joint Genome Institute (JGI-PGF)"/>
            <person name="Walter F."/>
            <person name="Albersmeier A."/>
            <person name="Kalinowski J."/>
            <person name="Ruckert C."/>
        </authorList>
    </citation>
    <scope>NUCLEOTIDE SEQUENCE</scope>
    <source>
        <strain evidence="2">KCTC 42097</strain>
    </source>
</reference>
<evidence type="ECO:0000313" key="3">
    <source>
        <dbReference type="Proteomes" id="UP000641137"/>
    </source>
</evidence>
<sequence length="69" mass="8065">MIHLDGDEPKQRIARGLNVDREKRFQVAPGDEETGAHDFCSIARADPQEAGWRKRKPHKRTNQQRRQKC</sequence>
<evidence type="ECO:0000313" key="2">
    <source>
        <dbReference type="EMBL" id="GHC71870.1"/>
    </source>
</evidence>
<gene>
    <name evidence="2" type="ORF">GCM10010136_19160</name>
</gene>
<proteinExistence type="predicted"/>
<name>A0A8J3DMU3_9HYPH</name>
<dbReference type="EMBL" id="BMZO01000006">
    <property type="protein sequence ID" value="GHC71870.1"/>
    <property type="molecule type" value="Genomic_DNA"/>
</dbReference>
<organism evidence="2 3">
    <name type="scientific">Limoniibacter endophyticus</name>
    <dbReference type="NCBI Taxonomy" id="1565040"/>
    <lineage>
        <taxon>Bacteria</taxon>
        <taxon>Pseudomonadati</taxon>
        <taxon>Pseudomonadota</taxon>
        <taxon>Alphaproteobacteria</taxon>
        <taxon>Hyphomicrobiales</taxon>
        <taxon>Bartonellaceae</taxon>
        <taxon>Limoniibacter</taxon>
    </lineage>
</organism>
<comment type="caution">
    <text evidence="2">The sequence shown here is derived from an EMBL/GenBank/DDBJ whole genome shotgun (WGS) entry which is preliminary data.</text>
</comment>
<keyword evidence="3" id="KW-1185">Reference proteome</keyword>
<feature type="region of interest" description="Disordered" evidence="1">
    <location>
        <begin position="45"/>
        <end position="69"/>
    </location>
</feature>
<feature type="compositionally biased region" description="Basic residues" evidence="1">
    <location>
        <begin position="53"/>
        <end position="69"/>
    </location>
</feature>
<dbReference type="AlphaFoldDB" id="A0A8J3DMU3"/>
<accession>A0A8J3DMU3</accession>
<evidence type="ECO:0000256" key="1">
    <source>
        <dbReference type="SAM" id="MobiDB-lite"/>
    </source>
</evidence>
<protein>
    <submittedName>
        <fullName evidence="2">Uncharacterized protein</fullName>
    </submittedName>
</protein>
<dbReference type="Proteomes" id="UP000641137">
    <property type="component" value="Unassembled WGS sequence"/>
</dbReference>
<reference evidence="2" key="2">
    <citation type="submission" date="2020-09" db="EMBL/GenBank/DDBJ databases">
        <authorList>
            <person name="Sun Q."/>
            <person name="Kim S."/>
        </authorList>
    </citation>
    <scope>NUCLEOTIDE SEQUENCE</scope>
    <source>
        <strain evidence="2">KCTC 42097</strain>
    </source>
</reference>